<dbReference type="SUPFAM" id="SSF89447">
    <property type="entry name" value="AbrB/MazE/MraZ-like"/>
    <property type="match status" value="1"/>
</dbReference>
<dbReference type="InterPro" id="IPR038619">
    <property type="entry name" value="MraZ_sf"/>
</dbReference>
<dbReference type="InterPro" id="IPR037914">
    <property type="entry name" value="SpoVT-AbrB_sf"/>
</dbReference>
<protein>
    <recommendedName>
        <fullName evidence="1">MraZ domain-containing protein</fullName>
    </recommendedName>
</protein>
<accession>X1KPA8</accession>
<sequence length="50" mass="5899">PLREYAEIVDEVVIAGANTYLEIWNKVLWEEEKAASQEQAWQIIESLERH</sequence>
<proteinExistence type="predicted"/>
<reference evidence="2" key="1">
    <citation type="journal article" date="2014" name="Front. Microbiol.">
        <title>High frequency of phylogenetically diverse reductive dehalogenase-homologous genes in deep subseafloor sedimentary metagenomes.</title>
        <authorList>
            <person name="Kawai M."/>
            <person name="Futagami T."/>
            <person name="Toyoda A."/>
            <person name="Takaki Y."/>
            <person name="Nishi S."/>
            <person name="Hori S."/>
            <person name="Arai W."/>
            <person name="Tsubouchi T."/>
            <person name="Morono Y."/>
            <person name="Uchiyama I."/>
            <person name="Ito T."/>
            <person name="Fujiyama A."/>
            <person name="Inagaki F."/>
            <person name="Takami H."/>
        </authorList>
    </citation>
    <scope>NUCLEOTIDE SEQUENCE</scope>
    <source>
        <strain evidence="2">Expedition CK06-06</strain>
    </source>
</reference>
<comment type="caution">
    <text evidence="2">The sequence shown here is derived from an EMBL/GenBank/DDBJ whole genome shotgun (WGS) entry which is preliminary data.</text>
</comment>
<dbReference type="InterPro" id="IPR020603">
    <property type="entry name" value="MraZ_dom"/>
</dbReference>
<organism evidence="2">
    <name type="scientific">marine sediment metagenome</name>
    <dbReference type="NCBI Taxonomy" id="412755"/>
    <lineage>
        <taxon>unclassified sequences</taxon>
        <taxon>metagenomes</taxon>
        <taxon>ecological metagenomes</taxon>
    </lineage>
</organism>
<dbReference type="InterPro" id="IPR035644">
    <property type="entry name" value="MraZ_C"/>
</dbReference>
<name>X1KPA8_9ZZZZ</name>
<gene>
    <name evidence="2" type="ORF">S03H2_63313</name>
</gene>
<feature type="domain" description="MraZ" evidence="1">
    <location>
        <begin position="2"/>
        <end position="36"/>
    </location>
</feature>
<dbReference type="Gene3D" id="3.40.1550.20">
    <property type="entry name" value="Transcriptional regulator MraZ domain"/>
    <property type="match status" value="1"/>
</dbReference>
<evidence type="ECO:0000259" key="1">
    <source>
        <dbReference type="Pfam" id="PF02381"/>
    </source>
</evidence>
<dbReference type="CDD" id="cd16321">
    <property type="entry name" value="MraZ_C"/>
    <property type="match status" value="1"/>
</dbReference>
<dbReference type="Pfam" id="PF02381">
    <property type="entry name" value="MraZ"/>
    <property type="match status" value="1"/>
</dbReference>
<dbReference type="AlphaFoldDB" id="X1KPA8"/>
<evidence type="ECO:0000313" key="2">
    <source>
        <dbReference type="EMBL" id="GAH83868.1"/>
    </source>
</evidence>
<dbReference type="EMBL" id="BARU01041009">
    <property type="protein sequence ID" value="GAH83868.1"/>
    <property type="molecule type" value="Genomic_DNA"/>
</dbReference>
<feature type="non-terminal residue" evidence="2">
    <location>
        <position position="1"/>
    </location>
</feature>